<accession>A0A928WZK3</accession>
<sequence length="278" mass="29706">MTAGKKFDVVVLARRVENAEEPAGIKYGEIVFCPDAAEGVGIVYIGGRDGTVRVLSILPPVVDGAGGFLDAFPGGSVFALEQVYTQIKAPFYTEKDGDVNLIIGSQYYGLPGDGKLSIASGGLIGQYEYTHVESSSSIEVSANRLVIGVLSISSTFGDVSDRLQVWLDSERIFQVNADNTIEVFAPRVNGSYSGINVGLAPPDDQFFCFATLVEGTSVKCWINGLQVVNQETPEVASAIGFLKVYMRGGSWKFLGTWSDEAIPASPQLCINAVVAHYV</sequence>
<organism evidence="1 2">
    <name type="scientific">Leptolyngbya cf. ectocarpi LEGE 11479</name>
    <dbReference type="NCBI Taxonomy" id="1828722"/>
    <lineage>
        <taxon>Bacteria</taxon>
        <taxon>Bacillati</taxon>
        <taxon>Cyanobacteriota</taxon>
        <taxon>Cyanophyceae</taxon>
        <taxon>Leptolyngbyales</taxon>
        <taxon>Leptolyngbyaceae</taxon>
        <taxon>Leptolyngbya group</taxon>
        <taxon>Leptolyngbya</taxon>
    </lineage>
</organism>
<keyword evidence="2" id="KW-1185">Reference proteome</keyword>
<evidence type="ECO:0000313" key="2">
    <source>
        <dbReference type="Proteomes" id="UP000615026"/>
    </source>
</evidence>
<comment type="caution">
    <text evidence="1">The sequence shown here is derived from an EMBL/GenBank/DDBJ whole genome shotgun (WGS) entry which is preliminary data.</text>
</comment>
<gene>
    <name evidence="1" type="ORF">IQ260_00520</name>
</gene>
<proteinExistence type="predicted"/>
<dbReference type="EMBL" id="JADEXP010000002">
    <property type="protein sequence ID" value="MBE9065136.1"/>
    <property type="molecule type" value="Genomic_DNA"/>
</dbReference>
<name>A0A928WZK3_LEPEC</name>
<dbReference type="RefSeq" id="WP_193989838.1">
    <property type="nucleotide sequence ID" value="NZ_JADEXP010000002.1"/>
</dbReference>
<dbReference type="AlphaFoldDB" id="A0A928WZK3"/>
<reference evidence="1" key="1">
    <citation type="submission" date="2020-10" db="EMBL/GenBank/DDBJ databases">
        <authorList>
            <person name="Castelo-Branco R."/>
            <person name="Eusebio N."/>
            <person name="Adriana R."/>
            <person name="Vieira A."/>
            <person name="Brugerolle De Fraissinette N."/>
            <person name="Rezende De Castro R."/>
            <person name="Schneider M.P."/>
            <person name="Vasconcelos V."/>
            <person name="Leao P.N."/>
        </authorList>
    </citation>
    <scope>NUCLEOTIDE SEQUENCE</scope>
    <source>
        <strain evidence="1">LEGE 11479</strain>
    </source>
</reference>
<evidence type="ECO:0000313" key="1">
    <source>
        <dbReference type="EMBL" id="MBE9065136.1"/>
    </source>
</evidence>
<dbReference type="Proteomes" id="UP000615026">
    <property type="component" value="Unassembled WGS sequence"/>
</dbReference>
<protein>
    <submittedName>
        <fullName evidence="1">Uncharacterized protein</fullName>
    </submittedName>
</protein>